<keyword evidence="9 11" id="KW-0238">DNA-binding</keyword>
<keyword evidence="10 11" id="KW-0234">DNA repair</keyword>
<dbReference type="NCBIfam" id="TIGR00416">
    <property type="entry name" value="sms"/>
    <property type="match status" value="1"/>
</dbReference>
<dbReference type="InterPro" id="IPR020568">
    <property type="entry name" value="Ribosomal_Su5_D2-typ_SF"/>
</dbReference>
<keyword evidence="7 11" id="KW-0067">ATP-binding</keyword>
<evidence type="ECO:0000256" key="13">
    <source>
        <dbReference type="RuleBase" id="RU003555"/>
    </source>
</evidence>
<keyword evidence="5" id="KW-0378">Hydrolase</keyword>
<dbReference type="GO" id="GO:0140664">
    <property type="term" value="F:ATP-dependent DNA damage sensor activity"/>
    <property type="evidence" value="ECO:0007669"/>
    <property type="project" value="InterPro"/>
</dbReference>
<gene>
    <name evidence="11" type="primary">radA</name>
    <name evidence="15" type="ORF">HMPREF3195_00196</name>
</gene>
<dbReference type="RefSeq" id="WP_002843673.1">
    <property type="nucleotide sequence ID" value="NZ_CAMPYD010000017.1"/>
</dbReference>
<dbReference type="SMART" id="SM00382">
    <property type="entry name" value="AAA"/>
    <property type="match status" value="1"/>
</dbReference>
<keyword evidence="2 11" id="KW-0547">Nucleotide-binding</keyword>
<evidence type="ECO:0000256" key="7">
    <source>
        <dbReference type="ARBA" id="ARBA00022840"/>
    </source>
</evidence>
<dbReference type="GeneID" id="79842609"/>
<protein>
    <recommendedName>
        <fullName evidence="11 12">DNA repair protein RadA</fullName>
    </recommendedName>
</protein>
<dbReference type="GO" id="GO:0016787">
    <property type="term" value="F:hydrolase activity"/>
    <property type="evidence" value="ECO:0007669"/>
    <property type="project" value="UniProtKB-KW"/>
</dbReference>
<dbReference type="InterPro" id="IPR003593">
    <property type="entry name" value="AAA+_ATPase"/>
</dbReference>
<evidence type="ECO:0000256" key="2">
    <source>
        <dbReference type="ARBA" id="ARBA00022741"/>
    </source>
</evidence>
<dbReference type="PRINTS" id="PR01874">
    <property type="entry name" value="DNAREPAIRADA"/>
</dbReference>
<dbReference type="Gene3D" id="3.30.230.10">
    <property type="match status" value="1"/>
</dbReference>
<comment type="function">
    <text evidence="11">Plays a role in repairing double-strand DNA breaks, probably involving stabilizing or processing branched DNA or blocked replication forks.</text>
</comment>
<dbReference type="Pfam" id="PF18073">
    <property type="entry name" value="Zn_ribbon_LapB"/>
    <property type="match status" value="1"/>
</dbReference>
<dbReference type="PANTHER" id="PTHR32472:SF10">
    <property type="entry name" value="DNA REPAIR PROTEIN RADA-LIKE PROTEIN"/>
    <property type="match status" value="1"/>
</dbReference>
<keyword evidence="6 13" id="KW-0862">Zinc</keyword>
<comment type="domain">
    <text evidence="11">The middle region has homology to RecA with ATPase motifs including the RadA KNRFG motif, while the C-terminus is homologous to Lon protease.</text>
</comment>
<dbReference type="GO" id="GO:0005524">
    <property type="term" value="F:ATP binding"/>
    <property type="evidence" value="ECO:0007669"/>
    <property type="project" value="UniProtKB-UniRule"/>
</dbReference>
<reference evidence="15 16" key="1">
    <citation type="submission" date="2016-02" db="EMBL/GenBank/DDBJ databases">
        <authorList>
            <person name="Wen L."/>
            <person name="He K."/>
            <person name="Yang H."/>
        </authorList>
    </citation>
    <scope>NUCLEOTIDE SEQUENCE [LARGE SCALE GENOMIC DNA]</scope>
    <source>
        <strain evidence="15 16">MJR8628A</strain>
    </source>
</reference>
<dbReference type="InterPro" id="IPR041166">
    <property type="entry name" value="Rubredoxin_2"/>
</dbReference>
<evidence type="ECO:0000256" key="11">
    <source>
        <dbReference type="HAMAP-Rule" id="MF_01498"/>
    </source>
</evidence>
<keyword evidence="8 11" id="KW-0346">Stress response</keyword>
<dbReference type="EMBL" id="LSQZ01000006">
    <property type="protein sequence ID" value="KXI14479.1"/>
    <property type="molecule type" value="Genomic_DNA"/>
</dbReference>
<keyword evidence="3 11" id="KW-0227">DNA damage</keyword>
<evidence type="ECO:0000313" key="16">
    <source>
        <dbReference type="Proteomes" id="UP000070326"/>
    </source>
</evidence>
<dbReference type="CDD" id="cd01121">
    <property type="entry name" value="RadA_SMS_N"/>
    <property type="match status" value="1"/>
</dbReference>
<sequence length="463" mass="50982">MAKIRTKYVCQNCGYENPKWLGKCPECLQWNTFVEETEVKETPKEKAIKERALRASIKTDTKPVKINSIQSHREERFSTMIPELDRVLGGGIIPASLILVGGDPGIGKSTLLLQVSNNIARSGKKLLYVSGEESENQIKMRAKRLGVDSDNLYIYTENNLAAIESQIDDIKPDAIVVDSIQTMISPEINAAPGTVSQIKEGTSKFMNISKSKGISTFIVGHVTKEGSLAGPKLLEHMVDTVLYFEGERYNTYRLLRAVKNRFGSTNELGVFEMKANGLEELENPSKVLISEKPSDASGSVIVSTVEGTRSMLLELQALVATTNFGYPRRTTTGVDNNRVALILAVLEKVVGLQIQNQDVFVNIIGGLKINDPSMDLGIALAVASSFKNIPIDASVVVTGEIGLTGEVRTVSFIEKRIIECEKLGFKKMIIPRGNYLNEFKKEYSLEIVPVSNLRQAMYALMGN</sequence>
<dbReference type="Proteomes" id="UP000070326">
    <property type="component" value="Unassembled WGS sequence"/>
</dbReference>
<dbReference type="InterPro" id="IPR004504">
    <property type="entry name" value="DNA_repair_RadA"/>
</dbReference>
<evidence type="ECO:0000256" key="10">
    <source>
        <dbReference type="ARBA" id="ARBA00023204"/>
    </source>
</evidence>
<dbReference type="STRING" id="1261.HMPREF3195_00196"/>
<feature type="binding site" evidence="11">
    <location>
        <begin position="102"/>
        <end position="109"/>
    </location>
    <ligand>
        <name>ATP</name>
        <dbReference type="ChEBI" id="CHEBI:30616"/>
    </ligand>
</feature>
<name>A0A135YYL6_9FIRM</name>
<evidence type="ECO:0000256" key="3">
    <source>
        <dbReference type="ARBA" id="ARBA00022763"/>
    </source>
</evidence>
<evidence type="ECO:0000256" key="6">
    <source>
        <dbReference type="ARBA" id="ARBA00022833"/>
    </source>
</evidence>
<dbReference type="FunFam" id="3.40.50.300:FF:000050">
    <property type="entry name" value="DNA repair protein RadA"/>
    <property type="match status" value="1"/>
</dbReference>
<dbReference type="GO" id="GO:0008270">
    <property type="term" value="F:zinc ion binding"/>
    <property type="evidence" value="ECO:0007669"/>
    <property type="project" value="UniProtKB-KW"/>
</dbReference>
<keyword evidence="1 11" id="KW-0479">Metal-binding</keyword>
<dbReference type="PANTHER" id="PTHR32472">
    <property type="entry name" value="DNA REPAIR PROTEIN RADA"/>
    <property type="match status" value="1"/>
</dbReference>
<comment type="caution">
    <text evidence="15">The sequence shown here is derived from an EMBL/GenBank/DDBJ whole genome shotgun (WGS) entry which is preliminary data.</text>
</comment>
<accession>A0A135YYL6</accession>
<dbReference type="GO" id="GO:0000725">
    <property type="term" value="P:recombinational repair"/>
    <property type="evidence" value="ECO:0007669"/>
    <property type="project" value="UniProtKB-UniRule"/>
</dbReference>
<keyword evidence="4 13" id="KW-0863">Zinc-finger</keyword>
<proteinExistence type="inferred from homology"/>
<evidence type="ECO:0000256" key="8">
    <source>
        <dbReference type="ARBA" id="ARBA00023016"/>
    </source>
</evidence>
<comment type="function">
    <text evidence="13">DNA-dependent ATPase involved in processing of recombination intermediates, plays a role in repairing DNA breaks. Stimulates the branch migration of RecA-mediated strand transfer reactions, allowing the 3' invading strand to extend heteroduplex DNA faster. Binds ssDNA in the presence of ADP but not other nucleotides, has ATPase activity that is stimulated by ssDNA and various branched DNA structures, but inhibited by SSB. Does not have RecA's homology-searching function.</text>
</comment>
<dbReference type="InterPro" id="IPR020588">
    <property type="entry name" value="RecA_ATP-bd"/>
</dbReference>
<organism evidence="15 16">
    <name type="scientific">Peptostreptococcus anaerobius</name>
    <dbReference type="NCBI Taxonomy" id="1261"/>
    <lineage>
        <taxon>Bacteria</taxon>
        <taxon>Bacillati</taxon>
        <taxon>Bacillota</taxon>
        <taxon>Clostridia</taxon>
        <taxon>Peptostreptococcales</taxon>
        <taxon>Peptostreptococcaceae</taxon>
        <taxon>Peptostreptococcus</taxon>
    </lineage>
</organism>
<evidence type="ECO:0000256" key="5">
    <source>
        <dbReference type="ARBA" id="ARBA00022801"/>
    </source>
</evidence>
<dbReference type="SUPFAM" id="SSF52540">
    <property type="entry name" value="P-loop containing nucleoside triphosphate hydrolases"/>
    <property type="match status" value="1"/>
</dbReference>
<dbReference type="PROSITE" id="PS50162">
    <property type="entry name" value="RECA_2"/>
    <property type="match status" value="1"/>
</dbReference>
<dbReference type="InterPro" id="IPR027417">
    <property type="entry name" value="P-loop_NTPase"/>
</dbReference>
<evidence type="ECO:0000313" key="15">
    <source>
        <dbReference type="EMBL" id="KXI14479.1"/>
    </source>
</evidence>
<dbReference type="HAMAP" id="MF_01498">
    <property type="entry name" value="RadA_bact"/>
    <property type="match status" value="1"/>
</dbReference>
<dbReference type="GO" id="GO:0003684">
    <property type="term" value="F:damaged DNA binding"/>
    <property type="evidence" value="ECO:0007669"/>
    <property type="project" value="InterPro"/>
</dbReference>
<feature type="domain" description="RecA family profile 1" evidence="14">
    <location>
        <begin position="73"/>
        <end position="222"/>
    </location>
</feature>
<evidence type="ECO:0000256" key="12">
    <source>
        <dbReference type="NCBIfam" id="TIGR00416"/>
    </source>
</evidence>
<dbReference type="Pfam" id="PF13481">
    <property type="entry name" value="AAA_25"/>
    <property type="match status" value="1"/>
</dbReference>
<dbReference type="SUPFAM" id="SSF54211">
    <property type="entry name" value="Ribosomal protein S5 domain 2-like"/>
    <property type="match status" value="1"/>
</dbReference>
<comment type="similarity">
    <text evidence="11 13">Belongs to the RecA family. RadA subfamily.</text>
</comment>
<feature type="short sequence motif" description="RadA KNRFG motif" evidence="11">
    <location>
        <begin position="259"/>
        <end position="263"/>
    </location>
</feature>
<evidence type="ECO:0000259" key="14">
    <source>
        <dbReference type="PROSITE" id="PS50162"/>
    </source>
</evidence>
<dbReference type="Gene3D" id="3.40.50.300">
    <property type="entry name" value="P-loop containing nucleotide triphosphate hydrolases"/>
    <property type="match status" value="1"/>
</dbReference>
<dbReference type="GO" id="GO:0005829">
    <property type="term" value="C:cytosol"/>
    <property type="evidence" value="ECO:0007669"/>
    <property type="project" value="TreeGrafter"/>
</dbReference>
<evidence type="ECO:0000256" key="9">
    <source>
        <dbReference type="ARBA" id="ARBA00023125"/>
    </source>
</evidence>
<dbReference type="AlphaFoldDB" id="A0A135YYL6"/>
<dbReference type="eggNOG" id="COG1066">
    <property type="taxonomic scope" value="Bacteria"/>
</dbReference>
<evidence type="ECO:0000256" key="4">
    <source>
        <dbReference type="ARBA" id="ARBA00022771"/>
    </source>
</evidence>
<feature type="region of interest" description="Lon-protease-like" evidence="11">
    <location>
        <begin position="358"/>
        <end position="463"/>
    </location>
</feature>
<dbReference type="Pfam" id="PF13541">
    <property type="entry name" value="ChlI"/>
    <property type="match status" value="1"/>
</dbReference>
<evidence type="ECO:0000256" key="1">
    <source>
        <dbReference type="ARBA" id="ARBA00022723"/>
    </source>
</evidence>
<dbReference type="PATRIC" id="fig|1261.5.peg.201"/>
<dbReference type="InterPro" id="IPR014721">
    <property type="entry name" value="Ribsml_uS5_D2-typ_fold_subgr"/>
</dbReference>